<dbReference type="PROSITE" id="PS00379">
    <property type="entry name" value="CDP_ALCOHOL_P_TRANSF"/>
    <property type="match status" value="1"/>
</dbReference>
<keyword evidence="3" id="KW-1133">Transmembrane helix</keyword>
<dbReference type="InterPro" id="IPR000462">
    <property type="entry name" value="CDP-OH_P_trans"/>
</dbReference>
<feature type="transmembrane region" description="Helical" evidence="3">
    <location>
        <begin position="112"/>
        <end position="135"/>
    </location>
</feature>
<keyword evidence="3" id="KW-0472">Membrane</keyword>
<evidence type="ECO:0000313" key="5">
    <source>
        <dbReference type="EMBL" id="VTP67010.1"/>
    </source>
</evidence>
<reference evidence="6" key="2">
    <citation type="submission" date="2017-09" db="EMBL/GenBank/DDBJ databases">
        <title>FDA dAtabase for Regulatory Grade micrObial Sequences (FDA-ARGOS): Supporting development and validation of Infectious Disease Dx tests.</title>
        <authorList>
            <person name="Minogue T."/>
            <person name="Wolcott M."/>
            <person name="Wasieloski L."/>
            <person name="Aguilar W."/>
            <person name="Moore D."/>
            <person name="Tallon L."/>
            <person name="Sadzewicz L."/>
            <person name="Ott S."/>
            <person name="Zhao X."/>
            <person name="Nagaraj S."/>
            <person name="Vavikolanu K."/>
            <person name="Aluvathingal J."/>
            <person name="Nadendla S."/>
            <person name="Sichtig H."/>
        </authorList>
    </citation>
    <scope>NUCLEOTIDE SEQUENCE [LARGE SCALE GENOMIC DNA]</scope>
    <source>
        <strain evidence="6">FDAARGOS_404</strain>
    </source>
</reference>
<dbReference type="Gene3D" id="1.20.120.1760">
    <property type="match status" value="1"/>
</dbReference>
<sequence length="210" mass="23070">MLDRHLHPRLKPLLNRLVMRLDKPEISPDGITLIGFAIGVLALPFLALGWYLAALVAIVLNRLLDGLDGALARRRELTDAGGFLDIALDFLFYALVPFGFALADPALNALPAAWLLFAFIGTGSSFLAFATLAAKHDIDNPGYAHKSFYYLGGLTEGTETILLFVLFCLFPAHFAWLAWVFGALCWLTTATRIWSGYLTLKEAQRQAGSE</sequence>
<feature type="transmembrane region" description="Helical" evidence="3">
    <location>
        <begin position="81"/>
        <end position="100"/>
    </location>
</feature>
<dbReference type="RefSeq" id="WP_032617700.1">
    <property type="nucleotide sequence ID" value="NZ_CP083630.1"/>
</dbReference>
<evidence type="ECO:0000313" key="7">
    <source>
        <dbReference type="Proteomes" id="UP000310719"/>
    </source>
</evidence>
<evidence type="ECO:0000256" key="3">
    <source>
        <dbReference type="SAM" id="Phobius"/>
    </source>
</evidence>
<dbReference type="InterPro" id="IPR043130">
    <property type="entry name" value="CDP-OH_PTrfase_TM_dom"/>
</dbReference>
<accession>A0A4U9HRV4</accession>
<name>A0A4U9HRV4_9ENTR</name>
<dbReference type="GO" id="GO:0008654">
    <property type="term" value="P:phospholipid biosynthetic process"/>
    <property type="evidence" value="ECO:0007669"/>
    <property type="project" value="InterPro"/>
</dbReference>
<dbReference type="AlphaFoldDB" id="A0A4U9HRV4"/>
<evidence type="ECO:0000313" key="6">
    <source>
        <dbReference type="Proteomes" id="UP000222768"/>
    </source>
</evidence>
<protein>
    <submittedName>
        <fullName evidence="4">CDP-alcohol phosphatidyltransferase family protein</fullName>
    </submittedName>
    <submittedName>
        <fullName evidence="5">Inner membrane protein YnjF</fullName>
    </submittedName>
</protein>
<dbReference type="InterPro" id="IPR048254">
    <property type="entry name" value="CDP_ALCOHOL_P_TRANSF_CS"/>
</dbReference>
<feature type="transmembrane region" description="Helical" evidence="3">
    <location>
        <begin position="176"/>
        <end position="195"/>
    </location>
</feature>
<dbReference type="Pfam" id="PF01066">
    <property type="entry name" value="CDP-OH_P_transf"/>
    <property type="match status" value="1"/>
</dbReference>
<feature type="transmembrane region" description="Helical" evidence="3">
    <location>
        <begin position="147"/>
        <end position="170"/>
    </location>
</feature>
<proteinExistence type="inferred from homology"/>
<evidence type="ECO:0000256" key="1">
    <source>
        <dbReference type="ARBA" id="ARBA00022679"/>
    </source>
</evidence>
<feature type="transmembrane region" description="Helical" evidence="3">
    <location>
        <begin position="31"/>
        <end position="60"/>
    </location>
</feature>
<dbReference type="Proteomes" id="UP000310719">
    <property type="component" value="Chromosome"/>
</dbReference>
<keyword evidence="1 2" id="KW-0808">Transferase</keyword>
<dbReference type="EMBL" id="LR590464">
    <property type="protein sequence ID" value="VTP67010.1"/>
    <property type="molecule type" value="Genomic_DNA"/>
</dbReference>
<dbReference type="GO" id="GO:0016780">
    <property type="term" value="F:phosphotransferase activity, for other substituted phosphate groups"/>
    <property type="evidence" value="ECO:0007669"/>
    <property type="project" value="InterPro"/>
</dbReference>
<evidence type="ECO:0000256" key="2">
    <source>
        <dbReference type="RuleBase" id="RU003750"/>
    </source>
</evidence>
<dbReference type="Proteomes" id="UP000222768">
    <property type="component" value="Unassembled WGS sequence"/>
</dbReference>
<reference evidence="4" key="1">
    <citation type="submission" date="2017-09" db="EMBL/GenBank/DDBJ databases">
        <title>FDA dAtabase for Regulatory Grade micrObial Sequences (FDA-ARGOS): Supporting development and validation of Infectious Disease Dx tests.</title>
        <authorList>
            <person name="Minogue T."/>
            <person name="Wolcott M."/>
            <person name="Wasieloski L."/>
            <person name="Aguilar W."/>
            <person name="Moore D."/>
            <person name="Tallon L.J."/>
            <person name="Sadzewicz L."/>
            <person name="Ott S."/>
            <person name="Zhao X."/>
            <person name="Nagaraj S."/>
            <person name="Vavikolanu K."/>
            <person name="Aluvathingal J."/>
            <person name="Nadendla S."/>
            <person name="Sichtig H."/>
        </authorList>
    </citation>
    <scope>NUCLEOTIDE SEQUENCE</scope>
    <source>
        <strain evidence="4">FDAARGOS_404</strain>
    </source>
</reference>
<reference evidence="5 7" key="3">
    <citation type="submission" date="2019-05" db="EMBL/GenBank/DDBJ databases">
        <authorList>
            <consortium name="Pathogen Informatics"/>
        </authorList>
    </citation>
    <scope>NUCLEOTIDE SEQUENCE [LARGE SCALE GENOMIC DNA]</scope>
    <source>
        <strain evidence="5 7">NCTC13032</strain>
    </source>
</reference>
<gene>
    <name evidence="5" type="primary">ynjF</name>
    <name evidence="4" type="ORF">CRX53_07545</name>
    <name evidence="5" type="ORF">NCTC13032_02827</name>
</gene>
<dbReference type="EMBL" id="PDLK01000002">
    <property type="protein sequence ID" value="PHH03835.1"/>
    <property type="molecule type" value="Genomic_DNA"/>
</dbReference>
<dbReference type="GO" id="GO:0016020">
    <property type="term" value="C:membrane"/>
    <property type="evidence" value="ECO:0007669"/>
    <property type="project" value="InterPro"/>
</dbReference>
<evidence type="ECO:0000313" key="4">
    <source>
        <dbReference type="EMBL" id="PHH03835.1"/>
    </source>
</evidence>
<comment type="similarity">
    <text evidence="2">Belongs to the CDP-alcohol phosphatidyltransferase class-I family.</text>
</comment>
<keyword evidence="3" id="KW-0812">Transmembrane</keyword>
<organism evidence="5 7">
    <name type="scientific">Leclercia adecarboxylata</name>
    <dbReference type="NCBI Taxonomy" id="83655"/>
    <lineage>
        <taxon>Bacteria</taxon>
        <taxon>Pseudomonadati</taxon>
        <taxon>Pseudomonadota</taxon>
        <taxon>Gammaproteobacteria</taxon>
        <taxon>Enterobacterales</taxon>
        <taxon>Enterobacteriaceae</taxon>
        <taxon>Leclercia</taxon>
    </lineage>
</organism>
<dbReference type="STRING" id="83655.APT61_13215"/>